<proteinExistence type="predicted"/>
<dbReference type="EMBL" id="CATQJL010000305">
    <property type="protein sequence ID" value="CAJ0603383.1"/>
    <property type="molecule type" value="Genomic_DNA"/>
</dbReference>
<evidence type="ECO:0000313" key="2">
    <source>
        <dbReference type="EMBL" id="CAJ0603383.1"/>
    </source>
</evidence>
<gene>
    <name evidence="2" type="ORF">CYNAS_LOCUS15366</name>
</gene>
<dbReference type="Proteomes" id="UP001176961">
    <property type="component" value="Unassembled WGS sequence"/>
</dbReference>
<evidence type="ECO:0000313" key="3">
    <source>
        <dbReference type="Proteomes" id="UP001176961"/>
    </source>
</evidence>
<reference evidence="2" key="1">
    <citation type="submission" date="2023-07" db="EMBL/GenBank/DDBJ databases">
        <authorList>
            <consortium name="CYATHOMIX"/>
        </authorList>
    </citation>
    <scope>NUCLEOTIDE SEQUENCE</scope>
    <source>
        <strain evidence="2">N/A</strain>
    </source>
</reference>
<dbReference type="InterPro" id="IPR040676">
    <property type="entry name" value="DUF5641"/>
</dbReference>
<comment type="caution">
    <text evidence="2">The sequence shown here is derived from an EMBL/GenBank/DDBJ whole genome shotgun (WGS) entry which is preliminary data.</text>
</comment>
<keyword evidence="3" id="KW-1185">Reference proteome</keyword>
<name>A0AA36H4F5_CYLNA</name>
<accession>A0AA36H4F5</accession>
<feature type="domain" description="DUF5641" evidence="1">
    <location>
        <begin position="96"/>
        <end position="191"/>
    </location>
</feature>
<dbReference type="AlphaFoldDB" id="A0AA36H4F5"/>
<sequence length="266" mass="31166">MLFENQLRGKAVRSRDHLHTILTEIETCLNSRPLTYQSFSQEELTAIRPIDFYQKNLEVTFSLRGKAKTTEDTTYLPPEEARALRTRRDAEEAIQSSCKFTEQFWKVWQHHYLTSLQEQQLRNISRKRLGQETPTVGSIVLISDPVLPRNSWKLARITDIRRGIDGVIREAELVTSNRRKVRRPVNLLIPLEIVDDISETTDKELTSSLNENSKEETLEKPYNLRSRQMSCNVENVVTTTRRRNPRNSRTKWFLFYIMVLTLTTLV</sequence>
<dbReference type="PANTHER" id="PTHR47331">
    <property type="entry name" value="PHD-TYPE DOMAIN-CONTAINING PROTEIN"/>
    <property type="match status" value="1"/>
</dbReference>
<dbReference type="Pfam" id="PF18701">
    <property type="entry name" value="DUF5641"/>
    <property type="match status" value="1"/>
</dbReference>
<organism evidence="2 3">
    <name type="scientific">Cylicocyclus nassatus</name>
    <name type="common">Nematode worm</name>
    <dbReference type="NCBI Taxonomy" id="53992"/>
    <lineage>
        <taxon>Eukaryota</taxon>
        <taxon>Metazoa</taxon>
        <taxon>Ecdysozoa</taxon>
        <taxon>Nematoda</taxon>
        <taxon>Chromadorea</taxon>
        <taxon>Rhabditida</taxon>
        <taxon>Rhabditina</taxon>
        <taxon>Rhabditomorpha</taxon>
        <taxon>Strongyloidea</taxon>
        <taxon>Strongylidae</taxon>
        <taxon>Cylicocyclus</taxon>
    </lineage>
</organism>
<protein>
    <recommendedName>
        <fullName evidence="1">DUF5641 domain-containing protein</fullName>
    </recommendedName>
</protein>
<evidence type="ECO:0000259" key="1">
    <source>
        <dbReference type="Pfam" id="PF18701"/>
    </source>
</evidence>